<accession>A0A917MLY4</accession>
<dbReference type="RefSeq" id="WP_188756153.1">
    <property type="nucleotide sequence ID" value="NZ_BMJY01000008.1"/>
</dbReference>
<reference evidence="1" key="2">
    <citation type="submission" date="2020-09" db="EMBL/GenBank/DDBJ databases">
        <authorList>
            <person name="Sun Q."/>
            <person name="Zhou Y."/>
        </authorList>
    </citation>
    <scope>NUCLEOTIDE SEQUENCE</scope>
    <source>
        <strain evidence="1">CGMCC 1.15794</strain>
    </source>
</reference>
<dbReference type="Proteomes" id="UP000657592">
    <property type="component" value="Unassembled WGS sequence"/>
</dbReference>
<dbReference type="AlphaFoldDB" id="A0A917MLY4"/>
<protein>
    <submittedName>
        <fullName evidence="1">Uncharacterized protein</fullName>
    </submittedName>
</protein>
<comment type="caution">
    <text evidence="1">The sequence shown here is derived from an EMBL/GenBank/DDBJ whole genome shotgun (WGS) entry which is preliminary data.</text>
</comment>
<organism evidence="1 2">
    <name type="scientific">Microbacterium album</name>
    <dbReference type="NCBI Taxonomy" id="2053191"/>
    <lineage>
        <taxon>Bacteria</taxon>
        <taxon>Bacillati</taxon>
        <taxon>Actinomycetota</taxon>
        <taxon>Actinomycetes</taxon>
        <taxon>Micrococcales</taxon>
        <taxon>Microbacteriaceae</taxon>
        <taxon>Microbacterium</taxon>
    </lineage>
</organism>
<evidence type="ECO:0000313" key="1">
    <source>
        <dbReference type="EMBL" id="GGH44985.1"/>
    </source>
</evidence>
<dbReference type="EMBL" id="BMJY01000008">
    <property type="protein sequence ID" value="GGH44985.1"/>
    <property type="molecule type" value="Genomic_DNA"/>
</dbReference>
<sequence>MTDAQRAVAEASEIVVNVVDANGAIAEVGILGVNGQVTPLDKGLALAVADRLATLAADLPNPPRFLKRDAGVDERLRGLDD</sequence>
<name>A0A917MLY4_9MICO</name>
<proteinExistence type="predicted"/>
<reference evidence="1" key="1">
    <citation type="journal article" date="2014" name="Int. J. Syst. Evol. Microbiol.">
        <title>Complete genome sequence of Corynebacterium casei LMG S-19264T (=DSM 44701T), isolated from a smear-ripened cheese.</title>
        <authorList>
            <consortium name="US DOE Joint Genome Institute (JGI-PGF)"/>
            <person name="Walter F."/>
            <person name="Albersmeier A."/>
            <person name="Kalinowski J."/>
            <person name="Ruckert C."/>
        </authorList>
    </citation>
    <scope>NUCLEOTIDE SEQUENCE</scope>
    <source>
        <strain evidence="1">CGMCC 1.15794</strain>
    </source>
</reference>
<keyword evidence="2" id="KW-1185">Reference proteome</keyword>
<gene>
    <name evidence="1" type="ORF">GCM10010921_20060</name>
</gene>
<evidence type="ECO:0000313" key="2">
    <source>
        <dbReference type="Proteomes" id="UP000657592"/>
    </source>
</evidence>